<evidence type="ECO:0000256" key="4">
    <source>
        <dbReference type="SAM" id="SignalP"/>
    </source>
</evidence>
<dbReference type="SMART" id="SM00228">
    <property type="entry name" value="PDZ"/>
    <property type="match status" value="2"/>
</dbReference>
<dbReference type="AlphaFoldDB" id="A0A154L194"/>
<dbReference type="SUPFAM" id="SSF50156">
    <property type="entry name" value="PDZ domain-like"/>
    <property type="match status" value="2"/>
</dbReference>
<dbReference type="InterPro" id="IPR036034">
    <property type="entry name" value="PDZ_sf"/>
</dbReference>
<proteinExistence type="predicted"/>
<dbReference type="GO" id="GO:0004252">
    <property type="term" value="F:serine-type endopeptidase activity"/>
    <property type="evidence" value="ECO:0007669"/>
    <property type="project" value="InterPro"/>
</dbReference>
<protein>
    <recommendedName>
        <fullName evidence="5">PDZ domain-containing protein</fullName>
    </recommendedName>
</protein>
<keyword evidence="2" id="KW-0378">Hydrolase</keyword>
<dbReference type="OrthoDB" id="7320726at2"/>
<reference evidence="6 7" key="1">
    <citation type="submission" date="2015-12" db="EMBL/GenBank/DDBJ databases">
        <title>Genome sequence of Thalassospira lucentensis MCCC 1A02072.</title>
        <authorList>
            <person name="Lu L."/>
            <person name="Lai Q."/>
            <person name="Shao Z."/>
            <person name="Qian P."/>
        </authorList>
    </citation>
    <scope>NUCLEOTIDE SEQUENCE [LARGE SCALE GENOMIC DNA]</scope>
    <source>
        <strain evidence="6 7">MCCC 1A02072</strain>
    </source>
</reference>
<dbReference type="PANTHER" id="PTHR43343:SF3">
    <property type="entry name" value="PROTEASE DO-LIKE 8, CHLOROPLASTIC"/>
    <property type="match status" value="1"/>
</dbReference>
<dbReference type="InterPro" id="IPR001478">
    <property type="entry name" value="PDZ"/>
</dbReference>
<dbReference type="InterPro" id="IPR001940">
    <property type="entry name" value="Peptidase_S1C"/>
</dbReference>
<keyword evidence="1" id="KW-0645">Protease</keyword>
<dbReference type="Pfam" id="PF13365">
    <property type="entry name" value="Trypsin_2"/>
    <property type="match status" value="1"/>
</dbReference>
<accession>A0A154L194</accession>
<feature type="signal peptide" evidence="4">
    <location>
        <begin position="1"/>
        <end position="26"/>
    </location>
</feature>
<evidence type="ECO:0000256" key="2">
    <source>
        <dbReference type="ARBA" id="ARBA00022801"/>
    </source>
</evidence>
<keyword evidence="4" id="KW-0732">Signal</keyword>
<dbReference type="Gene3D" id="2.30.42.10">
    <property type="match status" value="2"/>
</dbReference>
<evidence type="ECO:0000313" key="6">
    <source>
        <dbReference type="EMBL" id="KZB61090.1"/>
    </source>
</evidence>
<feature type="compositionally biased region" description="Basic and acidic residues" evidence="3">
    <location>
        <begin position="92"/>
        <end position="113"/>
    </location>
</feature>
<dbReference type="InterPro" id="IPR041489">
    <property type="entry name" value="PDZ_6"/>
</dbReference>
<comment type="caution">
    <text evidence="6">The sequence shown here is derived from an EMBL/GenBank/DDBJ whole genome shotgun (WGS) entry which is preliminary data.</text>
</comment>
<dbReference type="PROSITE" id="PS50106">
    <property type="entry name" value="PDZ"/>
    <property type="match status" value="1"/>
</dbReference>
<dbReference type="SUPFAM" id="SSF50494">
    <property type="entry name" value="Trypsin-like serine proteases"/>
    <property type="match status" value="1"/>
</dbReference>
<dbReference type="InterPro" id="IPR009003">
    <property type="entry name" value="Peptidase_S1_PA"/>
</dbReference>
<dbReference type="RefSeq" id="WP_062953354.1">
    <property type="nucleotide sequence ID" value="NZ_LPVY01000024.1"/>
</dbReference>
<dbReference type="Gene3D" id="2.40.10.120">
    <property type="match status" value="1"/>
</dbReference>
<evidence type="ECO:0000256" key="1">
    <source>
        <dbReference type="ARBA" id="ARBA00022670"/>
    </source>
</evidence>
<sequence length="517" mass="57204">MKRTLTATLFAAMLATSSLIPVHAMAEQAGIELSDRSLAEVYAAVSLGVVRINVIKKSYAEIVAEEREKKENGEDFYLPPNERGDRDEDNDRQDRDDKNKENEKGEEPKYDWQKKRRNASTGTGFLINHDGLIVTNEHVVRDGARFVVVLKDGRRVRAELVGMDFLTDLAVLRVEMPEDVKPLAWGNSHAIRIGDPVFALGYPYGFDQSLTTGVISGKQRQLSKGEYNPYLQTDTAVNKGNSGGPLLSMDGKVVGVNSALYTRSGGNEGLAFSIPSEHAQGIIDLLVKDGEIKRGWFGIAYSEVKPGIGKLLGMERDEGMLIHRAPDDEPAYQAGIRAGDVIVAVNGESVTSRLHFRMQAAEANGETTVTVWRDGGFKSFTMIPGDMDEAKSRRRQAERDKILGKTPEDDGRKKVMGLELVPANEKAWEKLDLPTGTKGLVVDRMEKMGQGDQAGFAKGDFITRINHTDIVTPEDFETVMQQALESNAPYALVYFKRDGQDRTKIIDTLSMVDLEDY</sequence>
<dbReference type="InterPro" id="IPR051201">
    <property type="entry name" value="Chloro_Bact_Ser_Proteases"/>
</dbReference>
<name>A0A154L194_9PROT</name>
<dbReference type="PRINTS" id="PR00834">
    <property type="entry name" value="PROTEASES2C"/>
</dbReference>
<evidence type="ECO:0000259" key="5">
    <source>
        <dbReference type="PROSITE" id="PS50106"/>
    </source>
</evidence>
<feature type="region of interest" description="Disordered" evidence="3">
    <location>
        <begin position="70"/>
        <end position="116"/>
    </location>
</feature>
<feature type="chain" id="PRO_5007596734" description="PDZ domain-containing protein" evidence="4">
    <location>
        <begin position="27"/>
        <end position="517"/>
    </location>
</feature>
<dbReference type="GO" id="GO:0006508">
    <property type="term" value="P:proteolysis"/>
    <property type="evidence" value="ECO:0007669"/>
    <property type="project" value="UniProtKB-KW"/>
</dbReference>
<dbReference type="Proteomes" id="UP000076335">
    <property type="component" value="Unassembled WGS sequence"/>
</dbReference>
<dbReference type="EMBL" id="LPVY01000024">
    <property type="protein sequence ID" value="KZB61090.1"/>
    <property type="molecule type" value="Genomic_DNA"/>
</dbReference>
<dbReference type="Pfam" id="PF17820">
    <property type="entry name" value="PDZ_6"/>
    <property type="match status" value="1"/>
</dbReference>
<gene>
    <name evidence="6" type="ORF">AUP42_07370</name>
</gene>
<evidence type="ECO:0000313" key="7">
    <source>
        <dbReference type="Proteomes" id="UP000076335"/>
    </source>
</evidence>
<evidence type="ECO:0000256" key="3">
    <source>
        <dbReference type="SAM" id="MobiDB-lite"/>
    </source>
</evidence>
<dbReference type="PANTHER" id="PTHR43343">
    <property type="entry name" value="PEPTIDASE S12"/>
    <property type="match status" value="1"/>
</dbReference>
<feature type="domain" description="PDZ" evidence="5">
    <location>
        <begin position="298"/>
        <end position="352"/>
    </location>
</feature>
<organism evidence="6 7">
    <name type="scientific">Thalassospira lucentensis</name>
    <dbReference type="NCBI Taxonomy" id="168935"/>
    <lineage>
        <taxon>Bacteria</taxon>
        <taxon>Pseudomonadati</taxon>
        <taxon>Pseudomonadota</taxon>
        <taxon>Alphaproteobacteria</taxon>
        <taxon>Rhodospirillales</taxon>
        <taxon>Thalassospiraceae</taxon>
        <taxon>Thalassospira</taxon>
    </lineage>
</organism>